<dbReference type="HOGENOM" id="CLU_1340957_0_0_11"/>
<dbReference type="STRING" id="644284.Arch_1186"/>
<reference evidence="2 3" key="1">
    <citation type="journal article" date="2010" name="Stand. Genomic Sci.">
        <title>Complete genome sequence of Arcanobacterium haemolyticum type strain (11018).</title>
        <authorList>
            <person name="Yasawong M."/>
            <person name="Teshima H."/>
            <person name="Lapidus A."/>
            <person name="Nolan M."/>
            <person name="Lucas S."/>
            <person name="Glavina Del Rio T."/>
            <person name="Tice H."/>
            <person name="Cheng J."/>
            <person name="Bruce D."/>
            <person name="Detter C."/>
            <person name="Tapia R."/>
            <person name="Han C."/>
            <person name="Goodwin L."/>
            <person name="Pitluck S."/>
            <person name="Liolios K."/>
            <person name="Ivanova N."/>
            <person name="Mavromatis K."/>
            <person name="Mikhailova N."/>
            <person name="Pati A."/>
            <person name="Chen A."/>
            <person name="Palaniappan K."/>
            <person name="Land M."/>
            <person name="Hauser L."/>
            <person name="Chang Y."/>
            <person name="Jeffries C."/>
            <person name="Rohde M."/>
            <person name="Sikorski J."/>
            <person name="Pukall R."/>
            <person name="Goker M."/>
            <person name="Woyke T."/>
            <person name="Bristow J."/>
            <person name="Eisen J."/>
            <person name="Markowitz V."/>
            <person name="Hugenholtz P."/>
            <person name="Kyrpides N."/>
            <person name="Klenk H."/>
        </authorList>
    </citation>
    <scope>NUCLEOTIDE SEQUENCE [LARGE SCALE GENOMIC DNA]</scope>
    <source>
        <strain evidence="3">ATCC 9345 / DSM 20595 / CCUG 17215 / LMG 16163 / NBRC 15585 / NCTC 8452 / 11018</strain>
    </source>
</reference>
<feature type="transmembrane region" description="Helical" evidence="1">
    <location>
        <begin position="57"/>
        <end position="74"/>
    </location>
</feature>
<protein>
    <submittedName>
        <fullName evidence="2">Uncharacterized protein</fullName>
    </submittedName>
</protein>
<feature type="transmembrane region" description="Helical" evidence="1">
    <location>
        <begin position="17"/>
        <end position="37"/>
    </location>
</feature>
<accession>D7BPP9</accession>
<organism evidence="2 3">
    <name type="scientific">Arcanobacterium haemolyticum (strain ATCC 9345 / DSM 20595 / CCM 5947 / CCUG 17215 / LMG 16163 / NBRC 15585 / NCTC 8452 / 11018)</name>
    <dbReference type="NCBI Taxonomy" id="644284"/>
    <lineage>
        <taxon>Bacteria</taxon>
        <taxon>Bacillati</taxon>
        <taxon>Actinomycetota</taxon>
        <taxon>Actinomycetes</taxon>
        <taxon>Actinomycetales</taxon>
        <taxon>Actinomycetaceae</taxon>
        <taxon>Arcanobacterium</taxon>
    </lineage>
</organism>
<dbReference type="AlphaFoldDB" id="D7BPP9"/>
<evidence type="ECO:0000313" key="2">
    <source>
        <dbReference type="EMBL" id="ADH92898.1"/>
    </source>
</evidence>
<evidence type="ECO:0000256" key="1">
    <source>
        <dbReference type="SAM" id="Phobius"/>
    </source>
</evidence>
<keyword evidence="3" id="KW-1185">Reference proteome</keyword>
<keyword evidence="1" id="KW-1133">Transmembrane helix</keyword>
<gene>
    <name evidence="2" type="ordered locus">Arch_1186</name>
</gene>
<evidence type="ECO:0000313" key="3">
    <source>
        <dbReference type="Proteomes" id="UP000000376"/>
    </source>
</evidence>
<keyword evidence="1" id="KW-0812">Transmembrane</keyword>
<sequence length="204" mass="22425">MNTQENSTVSRSQHHRLSILDVTTLSVIGTWLLILAAKNFISFAQSTPENSQYFSDGLTYLWGAAIISFLFHMLSSATSVTTSKVITLGLLVATAANLPDTLTEILYSNATHSFIIPAQGLLSSQESQSQPSAHESQPHIITERKLRHRWLPQHVAIVLYKVLDRRLGAQQCHIRHCCAASRSSGPLSLVILDSYATSGIKVEI</sequence>
<dbReference type="RefSeq" id="WP_013170392.1">
    <property type="nucleotide sequence ID" value="NC_014218.1"/>
</dbReference>
<proteinExistence type="predicted"/>
<dbReference type="KEGG" id="ahe:Arch_1186"/>
<name>D7BPP9_ARCHD</name>
<dbReference type="EMBL" id="CP002045">
    <property type="protein sequence ID" value="ADH92898.1"/>
    <property type="molecule type" value="Genomic_DNA"/>
</dbReference>
<dbReference type="Proteomes" id="UP000000376">
    <property type="component" value="Chromosome"/>
</dbReference>
<keyword evidence="1" id="KW-0472">Membrane</keyword>